<dbReference type="EMBL" id="JAIZAY010000005">
    <property type="protein sequence ID" value="KAJ8042546.1"/>
    <property type="molecule type" value="Genomic_DNA"/>
</dbReference>
<keyword evidence="2" id="KW-1185">Reference proteome</keyword>
<reference evidence="1" key="1">
    <citation type="submission" date="2021-10" db="EMBL/GenBank/DDBJ databases">
        <title>Tropical sea cucumber genome reveals ecological adaptation and Cuvierian tubules defense mechanism.</title>
        <authorList>
            <person name="Chen T."/>
        </authorList>
    </citation>
    <scope>NUCLEOTIDE SEQUENCE</scope>
    <source>
        <strain evidence="1">Nanhai2018</strain>
        <tissue evidence="1">Muscle</tissue>
    </source>
</reference>
<dbReference type="AlphaFoldDB" id="A0A9Q1CCS0"/>
<proteinExistence type="predicted"/>
<name>A0A9Q1CCS0_HOLLE</name>
<protein>
    <submittedName>
        <fullName evidence="1">Uncharacterized protein</fullName>
    </submittedName>
</protein>
<evidence type="ECO:0000313" key="1">
    <source>
        <dbReference type="EMBL" id="KAJ8042546.1"/>
    </source>
</evidence>
<dbReference type="Proteomes" id="UP001152320">
    <property type="component" value="Chromosome 5"/>
</dbReference>
<evidence type="ECO:0000313" key="2">
    <source>
        <dbReference type="Proteomes" id="UP001152320"/>
    </source>
</evidence>
<sequence length="91" mass="10171">MECPDLHKTISIIGYIEEETTIQLLLNDDTTLTIDKDLLMANINSEEFDDWQQALDICLPLTLQVTVRHGHITAVTTEQTTVQNSGVKTTA</sequence>
<organism evidence="1 2">
    <name type="scientific">Holothuria leucospilota</name>
    <name type="common">Black long sea cucumber</name>
    <name type="synonym">Mertensiothuria leucospilota</name>
    <dbReference type="NCBI Taxonomy" id="206669"/>
    <lineage>
        <taxon>Eukaryota</taxon>
        <taxon>Metazoa</taxon>
        <taxon>Echinodermata</taxon>
        <taxon>Eleutherozoa</taxon>
        <taxon>Echinozoa</taxon>
        <taxon>Holothuroidea</taxon>
        <taxon>Aspidochirotacea</taxon>
        <taxon>Aspidochirotida</taxon>
        <taxon>Holothuriidae</taxon>
        <taxon>Holothuria</taxon>
    </lineage>
</organism>
<gene>
    <name evidence="1" type="ORF">HOLleu_13628</name>
</gene>
<comment type="caution">
    <text evidence="1">The sequence shown here is derived from an EMBL/GenBank/DDBJ whole genome shotgun (WGS) entry which is preliminary data.</text>
</comment>
<accession>A0A9Q1CCS0</accession>